<dbReference type="EMBL" id="CP055153">
    <property type="protein sequence ID" value="QMU30465.1"/>
    <property type="molecule type" value="Genomic_DNA"/>
</dbReference>
<dbReference type="AlphaFoldDB" id="A0A7L7LD61"/>
<dbReference type="InterPro" id="IPR044060">
    <property type="entry name" value="Bacterial_rp_domain"/>
</dbReference>
<dbReference type="NCBIfam" id="TIGR04183">
    <property type="entry name" value="Por_Secre_tail"/>
    <property type="match status" value="1"/>
</dbReference>
<dbReference type="Proteomes" id="UP000514509">
    <property type="component" value="Chromosome"/>
</dbReference>
<organism evidence="3 4">
    <name type="scientific">Adhaeribacter radiodurans</name>
    <dbReference type="NCBI Taxonomy" id="2745197"/>
    <lineage>
        <taxon>Bacteria</taxon>
        <taxon>Pseudomonadati</taxon>
        <taxon>Bacteroidota</taxon>
        <taxon>Cytophagia</taxon>
        <taxon>Cytophagales</taxon>
        <taxon>Hymenobacteraceae</taxon>
        <taxon>Adhaeribacter</taxon>
    </lineage>
</organism>
<dbReference type="InterPro" id="IPR026444">
    <property type="entry name" value="Secre_tail"/>
</dbReference>
<keyword evidence="4" id="KW-1185">Reference proteome</keyword>
<dbReference type="SUPFAM" id="SSF117281">
    <property type="entry name" value="Kelch motif"/>
    <property type="match status" value="2"/>
</dbReference>
<dbReference type="KEGG" id="add:HUW48_21650"/>
<evidence type="ECO:0000259" key="2">
    <source>
        <dbReference type="Pfam" id="PF18998"/>
    </source>
</evidence>
<dbReference type="RefSeq" id="WP_182412912.1">
    <property type="nucleotide sequence ID" value="NZ_CP055153.1"/>
</dbReference>
<evidence type="ECO:0000259" key="1">
    <source>
        <dbReference type="Pfam" id="PF11721"/>
    </source>
</evidence>
<dbReference type="Pfam" id="PF01344">
    <property type="entry name" value="Kelch_1"/>
    <property type="match status" value="1"/>
</dbReference>
<dbReference type="Pfam" id="PF11721">
    <property type="entry name" value="Malectin"/>
    <property type="match status" value="1"/>
</dbReference>
<dbReference type="Gene3D" id="2.120.10.80">
    <property type="entry name" value="Kelch-type beta propeller"/>
    <property type="match status" value="2"/>
</dbReference>
<dbReference type="Pfam" id="PF18998">
    <property type="entry name" value="Flg_new_2"/>
    <property type="match status" value="1"/>
</dbReference>
<dbReference type="InterPro" id="IPR008979">
    <property type="entry name" value="Galactose-bd-like_sf"/>
</dbReference>
<dbReference type="SUPFAM" id="SSF49785">
    <property type="entry name" value="Galactose-binding domain-like"/>
    <property type="match status" value="1"/>
</dbReference>
<dbReference type="InterPro" id="IPR021720">
    <property type="entry name" value="Malectin_dom"/>
</dbReference>
<reference evidence="3 4" key="1">
    <citation type="submission" date="2020-06" db="EMBL/GenBank/DDBJ databases">
        <authorList>
            <person name="Hwang Y.J."/>
        </authorList>
    </citation>
    <scope>NUCLEOTIDE SEQUENCE [LARGE SCALE GENOMIC DNA]</scope>
    <source>
        <strain evidence="3 4">KUDC8001</strain>
    </source>
</reference>
<proteinExistence type="predicted"/>
<feature type="domain" description="Bacterial repeat" evidence="2">
    <location>
        <begin position="465"/>
        <end position="534"/>
    </location>
</feature>
<sequence>MIKLYFFKIRKPQTRFPLTARVLLLFIFLFQIQVTYAQWTRQKNANKRRAEMMNILYQGKMYSFGGIGNWPLVEPVPEVYDPVRDKWTMLAPMPAGKTVTHQGIVVVGDQVWHIGGRLESTEGPLTHEVWIYDISQNKWFKGPDLKHPVTGKPVPWGGGGAALVGRTIHLVGGFAMTTCNSDQDQFHLTLDVDKWAANPKRTTWENKLAPMPIKRNHMSTIVLGGKIYVLGGQFGHDCGGGQDKRYSHVYNPLTNTWTRLTDLPMDRSHCEASVFATGGKIYMVGGDGGPDKVTRFNPEANGGRGSWSNLSALNLPRPYIAVTAKAVHNKLIVTGGRFENSHTTRLETYSAPFPQNVAYKFGFSEDCFSRTVISNEKITVKNLLYTLEGEKNYRLTSNAPWVKISKNASGLAAPSGVYVEATIQAEGLPAGNYKATITAKGTGKGRNFTSASFCVTLKVTKGSSVLTITKTGNGSVTKNPDKAYYSYGERVQVTAKPASGYRFAGWSGDVSGSANPLKVIMKGNRRITANFRRKETDVTVVRINAGGSNQTIKGVTWRGCASENGCRDYVDGGFAYTERPSPGIIGANYNNLNQAIYQTEWTGGETGPNSVPKGATAFSYHIPVKNGQYLVRLYFVELNKNGRDLRKFDIKLEGQFIQKNFDIYDAANGIHKAIYREYPVTISDGAVNLAFIRQVQNAKVSAIEIAPLGTATFNSKPTPNAGKVQTVTANSNGYANVTLNGGASFDTDGYLVLYHWLRNEQHLANGEKPTVRLRVGTHQIKLVIKDNAGAYRTDYTTVIVKAGTIPVKADSIGEAVIATNNNPGKVSRKATTPSEVKTPALGNSLTVKLYPNPGVSGERTFVEVTNGGQQENIALTLFDVTGKLVQTTNLITNEQGTARTEWELAGKLRTGTYLIRAAGKAGTTQAKLMLR</sequence>
<dbReference type="Gene3D" id="2.60.120.430">
    <property type="entry name" value="Galactose-binding lectin"/>
    <property type="match status" value="1"/>
</dbReference>
<name>A0A7L7LD61_9BACT</name>
<accession>A0A7L7LD61</accession>
<dbReference type="InterPro" id="IPR013783">
    <property type="entry name" value="Ig-like_fold"/>
</dbReference>
<gene>
    <name evidence="3" type="ORF">HUW48_21650</name>
</gene>
<feature type="domain" description="Malectin" evidence="1">
    <location>
        <begin position="540"/>
        <end position="693"/>
    </location>
</feature>
<dbReference type="InterPro" id="IPR015915">
    <property type="entry name" value="Kelch-typ_b-propeller"/>
</dbReference>
<dbReference type="Gene3D" id="2.60.40.10">
    <property type="entry name" value="Immunoglobulins"/>
    <property type="match status" value="1"/>
</dbReference>
<reference evidence="3 4" key="2">
    <citation type="submission" date="2020-08" db="EMBL/GenBank/DDBJ databases">
        <title>Adhaeribacter dokdonensis sp. nov., isolated from the rhizosphere of Elymus tsukushiensis, a plant native to the Dokdo Islands, Republic of Korea.</title>
        <authorList>
            <person name="Ghim S.Y."/>
        </authorList>
    </citation>
    <scope>NUCLEOTIDE SEQUENCE [LARGE SCALE GENOMIC DNA]</scope>
    <source>
        <strain evidence="3 4">KUDC8001</strain>
    </source>
</reference>
<dbReference type="Pfam" id="PF24681">
    <property type="entry name" value="Kelch_KLHDC2_KLHL20_DRC7"/>
    <property type="match status" value="1"/>
</dbReference>
<evidence type="ECO:0000313" key="4">
    <source>
        <dbReference type="Proteomes" id="UP000514509"/>
    </source>
</evidence>
<dbReference type="InterPro" id="IPR006652">
    <property type="entry name" value="Kelch_1"/>
</dbReference>
<dbReference type="PANTHER" id="PTHR45632">
    <property type="entry name" value="LD33804P"/>
    <property type="match status" value="1"/>
</dbReference>
<evidence type="ECO:0000313" key="3">
    <source>
        <dbReference type="EMBL" id="QMU30465.1"/>
    </source>
</evidence>
<dbReference type="SMART" id="SM00612">
    <property type="entry name" value="Kelch"/>
    <property type="match status" value="4"/>
</dbReference>
<protein>
    <submittedName>
        <fullName evidence="3">T9SS type A sorting domain-containing protein</fullName>
    </submittedName>
</protein>